<dbReference type="InterPro" id="IPR003370">
    <property type="entry name" value="Chromate_transpt"/>
</dbReference>
<dbReference type="Proteomes" id="UP001559623">
    <property type="component" value="Unassembled WGS sequence"/>
</dbReference>
<feature type="transmembrane region" description="Helical" evidence="7">
    <location>
        <begin position="155"/>
        <end position="181"/>
    </location>
</feature>
<evidence type="ECO:0000313" key="8">
    <source>
        <dbReference type="EMBL" id="MEX5285650.1"/>
    </source>
</evidence>
<evidence type="ECO:0000256" key="7">
    <source>
        <dbReference type="SAM" id="Phobius"/>
    </source>
</evidence>
<proteinExistence type="inferred from homology"/>
<feature type="transmembrane region" description="Helical" evidence="7">
    <location>
        <begin position="122"/>
        <end position="143"/>
    </location>
</feature>
<keyword evidence="3" id="KW-1003">Cell membrane</keyword>
<evidence type="ECO:0000256" key="6">
    <source>
        <dbReference type="ARBA" id="ARBA00023136"/>
    </source>
</evidence>
<accession>A0ABV3X618</accession>
<dbReference type="EMBL" id="JARVLH010000005">
    <property type="protein sequence ID" value="MEX5285650.1"/>
    <property type="molecule type" value="Genomic_DNA"/>
</dbReference>
<dbReference type="Pfam" id="PF02417">
    <property type="entry name" value="Chromate_transp"/>
    <property type="match status" value="1"/>
</dbReference>
<evidence type="ECO:0000313" key="9">
    <source>
        <dbReference type="Proteomes" id="UP001559623"/>
    </source>
</evidence>
<comment type="subcellular location">
    <subcellularLocation>
        <location evidence="1">Cell membrane</location>
        <topology evidence="1">Multi-pass membrane protein</topology>
    </subcellularLocation>
</comment>
<comment type="caution">
    <text evidence="8">The sequence shown here is derived from an EMBL/GenBank/DDBJ whole genome shotgun (WGS) entry which is preliminary data.</text>
</comment>
<keyword evidence="9" id="KW-1185">Reference proteome</keyword>
<dbReference type="PANTHER" id="PTHR43663">
    <property type="entry name" value="CHROMATE TRANSPORT PROTEIN-RELATED"/>
    <property type="match status" value="1"/>
</dbReference>
<evidence type="ECO:0000256" key="3">
    <source>
        <dbReference type="ARBA" id="ARBA00022475"/>
    </source>
</evidence>
<evidence type="ECO:0000256" key="1">
    <source>
        <dbReference type="ARBA" id="ARBA00004651"/>
    </source>
</evidence>
<name>A0ABV3X618_9FIRM</name>
<evidence type="ECO:0000256" key="2">
    <source>
        <dbReference type="ARBA" id="ARBA00005262"/>
    </source>
</evidence>
<feature type="transmembrane region" description="Helical" evidence="7">
    <location>
        <begin position="21"/>
        <end position="44"/>
    </location>
</feature>
<feature type="transmembrane region" description="Helical" evidence="7">
    <location>
        <begin position="91"/>
        <end position="110"/>
    </location>
</feature>
<keyword evidence="5 7" id="KW-1133">Transmembrane helix</keyword>
<keyword evidence="6 7" id="KW-0472">Membrane</keyword>
<evidence type="ECO:0000256" key="5">
    <source>
        <dbReference type="ARBA" id="ARBA00022989"/>
    </source>
</evidence>
<dbReference type="RefSeq" id="WP_368847377.1">
    <property type="nucleotide sequence ID" value="NZ_CP194411.1"/>
</dbReference>
<reference evidence="8 9" key="1">
    <citation type="submission" date="2023-04" db="EMBL/GenBank/DDBJ databases">
        <title>Genome Sequence of Selenomonas sputigena ATCC 33150.</title>
        <authorList>
            <person name="Miller D.P."/>
            <person name="Anvari S."/>
            <person name="Polson S.W."/>
            <person name="Macdonald M."/>
            <person name="Mcdowell J.V."/>
        </authorList>
    </citation>
    <scope>NUCLEOTIDE SEQUENCE [LARGE SCALE GENOMIC DNA]</scope>
    <source>
        <strain evidence="8 9">ATCC 33150</strain>
    </source>
</reference>
<gene>
    <name evidence="8" type="ORF">QCO44_08390</name>
</gene>
<organism evidence="8 9">
    <name type="scientific">Selenomonas sputigena</name>
    <dbReference type="NCBI Taxonomy" id="69823"/>
    <lineage>
        <taxon>Bacteria</taxon>
        <taxon>Bacillati</taxon>
        <taxon>Bacillota</taxon>
        <taxon>Negativicutes</taxon>
        <taxon>Selenomonadales</taxon>
        <taxon>Selenomonadaceae</taxon>
        <taxon>Selenomonas</taxon>
    </lineage>
</organism>
<keyword evidence="4 7" id="KW-0812">Transmembrane</keyword>
<feature type="transmembrane region" description="Helical" evidence="7">
    <location>
        <begin position="64"/>
        <end position="84"/>
    </location>
</feature>
<dbReference type="InterPro" id="IPR052518">
    <property type="entry name" value="CHR_Transporter"/>
</dbReference>
<evidence type="ECO:0000256" key="4">
    <source>
        <dbReference type="ARBA" id="ARBA00022692"/>
    </source>
</evidence>
<comment type="similarity">
    <text evidence="2">Belongs to the chromate ion transporter (CHR) (TC 2.A.51) family.</text>
</comment>
<dbReference type="PANTHER" id="PTHR43663:SF1">
    <property type="entry name" value="CHROMATE TRANSPORTER"/>
    <property type="match status" value="1"/>
</dbReference>
<sequence>MPKKQSTAALSPRETKHFYWKLFYSTFLISAFTVGGGFVIIPLLKAKYVDEYGWIDDKEALDMVAIAQSMPGIVAVNACIILGYRMAGLSGSLTALLATVLPPLITLSVIARCYEIFASNPIVQFALKGMQCGATALIVKVALDLFLKQMKTRHLLPIVIVLATFIANIVFDVNIMLLVIIDGLIGLVLMQDKKYN</sequence>
<protein>
    <submittedName>
        <fullName evidence="8">Chromate transporter</fullName>
    </submittedName>
</protein>